<dbReference type="PANTHER" id="PTHR15860:SF0">
    <property type="entry name" value="LP20373P"/>
    <property type="match status" value="1"/>
</dbReference>
<feature type="transmembrane region" description="Helical" evidence="11">
    <location>
        <begin position="303"/>
        <end position="322"/>
    </location>
</feature>
<dbReference type="GeneID" id="8237466"/>
<protein>
    <recommendedName>
        <fullName evidence="12">RING-type domain-containing protein</fullName>
    </recommendedName>
</protein>
<evidence type="ECO:0000256" key="7">
    <source>
        <dbReference type="ARBA" id="ARBA00022989"/>
    </source>
</evidence>
<dbReference type="EMBL" id="DS235171">
    <property type="protein sequence ID" value="EEB12923.1"/>
    <property type="molecule type" value="Genomic_DNA"/>
</dbReference>
<dbReference type="InterPro" id="IPR017907">
    <property type="entry name" value="Znf_RING_CS"/>
</dbReference>
<dbReference type="KEGG" id="phu:Phum_PHUM213800"/>
<dbReference type="AlphaFoldDB" id="E0VHN7"/>
<dbReference type="SMART" id="SM00184">
    <property type="entry name" value="RING"/>
    <property type="match status" value="1"/>
</dbReference>
<keyword evidence="15" id="KW-1185">Reference proteome</keyword>
<evidence type="ECO:0000256" key="9">
    <source>
        <dbReference type="PROSITE-ProRule" id="PRU00175"/>
    </source>
</evidence>
<dbReference type="PROSITE" id="PS00518">
    <property type="entry name" value="ZF_RING_1"/>
    <property type="match status" value="1"/>
</dbReference>
<reference evidence="14" key="3">
    <citation type="submission" date="2020-05" db="UniProtKB">
        <authorList>
            <consortium name="EnsemblMetazoa"/>
        </authorList>
    </citation>
    <scope>IDENTIFICATION</scope>
    <source>
        <strain evidence="14">USDA</strain>
    </source>
</reference>
<dbReference type="RefSeq" id="XP_002425661.1">
    <property type="nucleotide sequence ID" value="XM_002425616.1"/>
</dbReference>
<keyword evidence="8 11" id="KW-0472">Membrane</keyword>
<dbReference type="GO" id="GO:0008270">
    <property type="term" value="F:zinc ion binding"/>
    <property type="evidence" value="ECO:0007669"/>
    <property type="project" value="UniProtKB-KW"/>
</dbReference>
<keyword evidence="4 9" id="KW-0863">Zinc-finger</keyword>
<dbReference type="GO" id="GO:1904294">
    <property type="term" value="P:positive regulation of ERAD pathway"/>
    <property type="evidence" value="ECO:0007669"/>
    <property type="project" value="InterPro"/>
</dbReference>
<feature type="transmembrane region" description="Helical" evidence="11">
    <location>
        <begin position="234"/>
        <end position="251"/>
    </location>
</feature>
<sequence length="492" mass="56688">MQGNNPIWPNTKPQFSGNESSFKDDNFSNEQPTNGTFQYVLKNPRPMTLGQSISHGSATIKNIQKYSNEVNQHLLNKNIPQTSQSRILNHLNQENMKSCSSENFIINLDGNNEQSGSTVEPYLNRTVSDYCTIDFNSIENNSRFQNNNNFNLQFNSNSNHSNVFANSSSSNITNTNNNEHEIETSSNQENNEIQANANLNLNSEIQSLNKFIHKYIPFITFLLLKALYDHREGVFIFIGLLITFTHANSVVKREIAKQSRRSLWSLSILFLNLFICICFIYYVFQEQKLYKSLILIPPYYHPINVWELLWIVCITDFVLKFITIQIKAGMACFPSKLLPYASRGKWFLMLECSSQLYRGIVPIQPWLYYFMEAYQGSEKVIGVIFSLAYVVSKGTEIIVRANHFMKAFLKLLRNVSLGVRPSKEQLDTAGSQCPICHDEYCFPILLQCRHVFCEACVTTWFDREQTCPLCRTKIVDDPSWRDGATSFYSQLF</sequence>
<keyword evidence="6" id="KW-0862">Zinc</keyword>
<dbReference type="VEuPathDB" id="VectorBase:PHUM213800"/>
<evidence type="ECO:0000256" key="8">
    <source>
        <dbReference type="ARBA" id="ARBA00023136"/>
    </source>
</evidence>
<keyword evidence="7 11" id="KW-1133">Transmembrane helix</keyword>
<dbReference type="InterPro" id="IPR044235">
    <property type="entry name" value="RNFT1/2"/>
</dbReference>
<dbReference type="OMA" id="VIGFYWW"/>
<gene>
    <name evidence="14" type="primary">8237466</name>
    <name evidence="13" type="ORF">Phum_PHUM213800</name>
</gene>
<dbReference type="InterPro" id="IPR013083">
    <property type="entry name" value="Znf_RING/FYVE/PHD"/>
</dbReference>
<evidence type="ECO:0000256" key="3">
    <source>
        <dbReference type="ARBA" id="ARBA00022723"/>
    </source>
</evidence>
<keyword evidence="2 11" id="KW-0812">Transmembrane</keyword>
<dbReference type="HOGENOM" id="CLU_039460_1_0_1"/>
<evidence type="ECO:0000256" key="10">
    <source>
        <dbReference type="SAM" id="MobiDB-lite"/>
    </source>
</evidence>
<evidence type="ECO:0000256" key="2">
    <source>
        <dbReference type="ARBA" id="ARBA00022692"/>
    </source>
</evidence>
<proteinExistence type="predicted"/>
<dbReference type="CTD" id="8237466"/>
<feature type="compositionally biased region" description="Polar residues" evidence="10">
    <location>
        <begin position="1"/>
        <end position="20"/>
    </location>
</feature>
<dbReference type="Pfam" id="PF13920">
    <property type="entry name" value="zf-C3HC4_3"/>
    <property type="match status" value="1"/>
</dbReference>
<dbReference type="eggNOG" id="KOG4638">
    <property type="taxonomic scope" value="Eukaryota"/>
</dbReference>
<keyword evidence="5" id="KW-0833">Ubl conjugation pathway</keyword>
<dbReference type="EnsemblMetazoa" id="PHUM213800-RA">
    <property type="protein sequence ID" value="PHUM213800-PA"/>
    <property type="gene ID" value="PHUM213800"/>
</dbReference>
<dbReference type="Gene3D" id="3.30.40.10">
    <property type="entry name" value="Zinc/RING finger domain, C3HC4 (zinc finger)"/>
    <property type="match status" value="1"/>
</dbReference>
<evidence type="ECO:0000259" key="12">
    <source>
        <dbReference type="PROSITE" id="PS50089"/>
    </source>
</evidence>
<dbReference type="SUPFAM" id="SSF57850">
    <property type="entry name" value="RING/U-box"/>
    <property type="match status" value="1"/>
</dbReference>
<dbReference type="InParanoid" id="E0VHN7"/>
<evidence type="ECO:0000313" key="15">
    <source>
        <dbReference type="Proteomes" id="UP000009046"/>
    </source>
</evidence>
<dbReference type="InterPro" id="IPR001841">
    <property type="entry name" value="Znf_RING"/>
</dbReference>
<feature type="domain" description="RING-type" evidence="12">
    <location>
        <begin position="433"/>
        <end position="471"/>
    </location>
</feature>
<dbReference type="PROSITE" id="PS50089">
    <property type="entry name" value="ZF_RING_2"/>
    <property type="match status" value="1"/>
</dbReference>
<feature type="region of interest" description="Disordered" evidence="10">
    <location>
        <begin position="1"/>
        <end position="35"/>
    </location>
</feature>
<accession>E0VHN7</accession>
<dbReference type="Proteomes" id="UP000009046">
    <property type="component" value="Unassembled WGS sequence"/>
</dbReference>
<evidence type="ECO:0000313" key="13">
    <source>
        <dbReference type="EMBL" id="EEB12923.1"/>
    </source>
</evidence>
<evidence type="ECO:0000313" key="14">
    <source>
        <dbReference type="EnsemblMetazoa" id="PHUM213800-PA"/>
    </source>
</evidence>
<dbReference type="GO" id="GO:0061630">
    <property type="term" value="F:ubiquitin protein ligase activity"/>
    <property type="evidence" value="ECO:0007669"/>
    <property type="project" value="InterPro"/>
</dbReference>
<evidence type="ECO:0000256" key="6">
    <source>
        <dbReference type="ARBA" id="ARBA00022833"/>
    </source>
</evidence>
<evidence type="ECO:0000256" key="1">
    <source>
        <dbReference type="ARBA" id="ARBA00004141"/>
    </source>
</evidence>
<name>E0VHN7_PEDHC</name>
<keyword evidence="3" id="KW-0479">Metal-binding</keyword>
<reference evidence="13" key="2">
    <citation type="submission" date="2007-04" db="EMBL/GenBank/DDBJ databases">
        <title>The genome of the human body louse.</title>
        <authorList>
            <consortium name="The Human Body Louse Genome Consortium"/>
            <person name="Kirkness E."/>
            <person name="Walenz B."/>
            <person name="Hass B."/>
            <person name="Bruggner R."/>
            <person name="Strausberg R."/>
        </authorList>
    </citation>
    <scope>NUCLEOTIDE SEQUENCE</scope>
    <source>
        <strain evidence="13">USDA</strain>
    </source>
</reference>
<dbReference type="GO" id="GO:0016020">
    <property type="term" value="C:membrane"/>
    <property type="evidence" value="ECO:0007669"/>
    <property type="project" value="UniProtKB-SubCell"/>
</dbReference>
<organism>
    <name type="scientific">Pediculus humanus subsp. corporis</name>
    <name type="common">Body louse</name>
    <dbReference type="NCBI Taxonomy" id="121224"/>
    <lineage>
        <taxon>Eukaryota</taxon>
        <taxon>Metazoa</taxon>
        <taxon>Ecdysozoa</taxon>
        <taxon>Arthropoda</taxon>
        <taxon>Hexapoda</taxon>
        <taxon>Insecta</taxon>
        <taxon>Pterygota</taxon>
        <taxon>Neoptera</taxon>
        <taxon>Paraneoptera</taxon>
        <taxon>Psocodea</taxon>
        <taxon>Troctomorpha</taxon>
        <taxon>Phthiraptera</taxon>
        <taxon>Anoplura</taxon>
        <taxon>Pediculidae</taxon>
        <taxon>Pediculus</taxon>
    </lineage>
</organism>
<comment type="subcellular location">
    <subcellularLocation>
        <location evidence="1">Membrane</location>
        <topology evidence="1">Multi-pass membrane protein</topology>
    </subcellularLocation>
</comment>
<dbReference type="EMBL" id="AAZO01002458">
    <property type="status" value="NOT_ANNOTATED_CDS"/>
    <property type="molecule type" value="Genomic_DNA"/>
</dbReference>
<dbReference type="PANTHER" id="PTHR15860">
    <property type="entry name" value="UNCHARACTERIZED RING FINGER-CONTAINING PROTEIN"/>
    <property type="match status" value="1"/>
</dbReference>
<feature type="transmembrane region" description="Helical" evidence="11">
    <location>
        <begin position="263"/>
        <end position="283"/>
    </location>
</feature>
<evidence type="ECO:0000256" key="4">
    <source>
        <dbReference type="ARBA" id="ARBA00022771"/>
    </source>
</evidence>
<reference evidence="13" key="1">
    <citation type="submission" date="2007-04" db="EMBL/GenBank/DDBJ databases">
        <title>Annotation of Pediculus humanus corporis strain USDA.</title>
        <authorList>
            <person name="Kirkness E."/>
            <person name="Hannick L."/>
            <person name="Hass B."/>
            <person name="Bruggner R."/>
            <person name="Lawson D."/>
            <person name="Bidwell S."/>
            <person name="Joardar V."/>
            <person name="Caler E."/>
            <person name="Walenz B."/>
            <person name="Inman J."/>
            <person name="Schobel S."/>
            <person name="Galinsky K."/>
            <person name="Amedeo P."/>
            <person name="Strausberg R."/>
        </authorList>
    </citation>
    <scope>NUCLEOTIDE SEQUENCE</scope>
    <source>
        <strain evidence="13">USDA</strain>
    </source>
</reference>
<evidence type="ECO:0000256" key="11">
    <source>
        <dbReference type="SAM" id="Phobius"/>
    </source>
</evidence>
<evidence type="ECO:0000256" key="5">
    <source>
        <dbReference type="ARBA" id="ARBA00022786"/>
    </source>
</evidence>
<dbReference type="OrthoDB" id="9049620at2759"/>